<dbReference type="OrthoDB" id="2191042at2759"/>
<dbReference type="AlphaFoldDB" id="I3EGU3"/>
<dbReference type="InParanoid" id="I3EGU3"/>
<dbReference type="OMA" id="GMRITEM"/>
<keyword evidence="2" id="KW-1185">Reference proteome</keyword>
<evidence type="ECO:0000313" key="2">
    <source>
        <dbReference type="Proteomes" id="UP000002872"/>
    </source>
</evidence>
<reference evidence="1" key="1">
    <citation type="submission" date="2011-01" db="EMBL/GenBank/DDBJ databases">
        <title>The Genome Sequence of Nematocida parisii strain ERTm3.</title>
        <authorList>
            <consortium name="The Broad Institute Genome Sequencing Platform"/>
            <consortium name="The Broad Institute Genome Sequencing Center for Infectious Disease"/>
            <person name="Cuomo C."/>
            <person name="Troemel E."/>
            <person name="Young S.K."/>
            <person name="Zeng Q."/>
            <person name="Gargeya S."/>
            <person name="Fitzgerald M."/>
            <person name="Haas B."/>
            <person name="Abouelleil A."/>
            <person name="Alvarado L."/>
            <person name="Arachchi H.M."/>
            <person name="Berlin A."/>
            <person name="Chapman S.B."/>
            <person name="Gearin G."/>
            <person name="Goldberg J."/>
            <person name="Griggs A."/>
            <person name="Gujja S."/>
            <person name="Hansen M."/>
            <person name="Heiman D."/>
            <person name="Howarth C."/>
            <person name="Larimer J."/>
            <person name="Lui A."/>
            <person name="MacDonald P.J.P."/>
            <person name="McCowen C."/>
            <person name="Montmayeur A."/>
            <person name="Murphy C."/>
            <person name="Neiman D."/>
            <person name="Pearson M."/>
            <person name="Priest M."/>
            <person name="Roberts A."/>
            <person name="Saif S."/>
            <person name="Shea T."/>
            <person name="Sisk P."/>
            <person name="Stolte C."/>
            <person name="Sykes S."/>
            <person name="Wortman J."/>
            <person name="Nusbaum C."/>
            <person name="Birren B."/>
        </authorList>
    </citation>
    <scope>NUCLEOTIDE SEQUENCE</scope>
    <source>
        <strain evidence="1">ERTm3</strain>
    </source>
</reference>
<name>I3EGU3_NEMP3</name>
<evidence type="ECO:0000313" key="1">
    <source>
        <dbReference type="EMBL" id="EIJ88440.1"/>
    </source>
</evidence>
<dbReference type="VEuPathDB" id="MicrosporidiaDB:NEQG_01130"/>
<gene>
    <name evidence="1" type="ORF">NEQG_01130</name>
</gene>
<proteinExistence type="predicted"/>
<accession>I3EGU3</accession>
<dbReference type="Proteomes" id="UP000002872">
    <property type="component" value="Unassembled WGS sequence"/>
</dbReference>
<sequence length="485" mass="56509">MCNKKCSVSVSNNSIYIMQGGFISIYSIENMKEITRINPKIEFDKFMLINEYMYIIIGESVYYNTQCIKSNEQFIEQCVISNEQCVKSNEQCVISNEQFKFIGRIQCNTYPDMYIYKDKLFLYKYDNVSGTISVYNDNTVSTLDITRSNPIFIIIDCVIYYINNYGLYQYDMITRVTQEIISGSKIPKAEIFSLEKTEKYFIIGTSALLLIYCIQSNVLRRVTWHSSPVIFIQRVAGDLIISQARNGNILLTDCDSLSNTFITVDYSLIRENFKGKSVIDRKIFITKSGYIVIKTKTMIKVINIPSKVCEYVYLLENSRKHLEIPEIEEEEEKFLPNFNENPEKRFITKLDSKNFYVPESTVYHLDNALVFTTDGVIYRVMKELVTIEDFFYSNGHILIFITEDEEKSVITEKFLSKISDKKTAKLYKLGKNRVERVFYGCIELDGMRITEMEVITDDRVILSLADGESQCTTRSYEYKDMTIYT</sequence>
<dbReference type="EMBL" id="GL870878">
    <property type="protein sequence ID" value="EIJ88440.1"/>
    <property type="molecule type" value="Genomic_DNA"/>
</dbReference>
<protein>
    <submittedName>
        <fullName evidence="1">Uncharacterized protein</fullName>
    </submittedName>
</protein>
<dbReference type="HOGENOM" id="CLU_581511_0_0_1"/>
<organism evidence="1 2">
    <name type="scientific">Nematocida parisii (strain ERTm3)</name>
    <name type="common">Nematode killer fungus</name>
    <dbReference type="NCBI Taxonomy" id="935791"/>
    <lineage>
        <taxon>Eukaryota</taxon>
        <taxon>Fungi</taxon>
        <taxon>Fungi incertae sedis</taxon>
        <taxon>Microsporidia</taxon>
        <taxon>Nematocida</taxon>
    </lineage>
</organism>